<dbReference type="Proteomes" id="UP000694865">
    <property type="component" value="Unplaced"/>
</dbReference>
<organism evidence="3 4">
    <name type="scientific">Saccoglossus kowalevskii</name>
    <name type="common">Acorn worm</name>
    <dbReference type="NCBI Taxonomy" id="10224"/>
    <lineage>
        <taxon>Eukaryota</taxon>
        <taxon>Metazoa</taxon>
        <taxon>Hemichordata</taxon>
        <taxon>Enteropneusta</taxon>
        <taxon>Harrimaniidae</taxon>
        <taxon>Saccoglossus</taxon>
    </lineage>
</organism>
<dbReference type="SUPFAM" id="SSF55174">
    <property type="entry name" value="Alpha-L RNA-binding motif"/>
    <property type="match status" value="1"/>
</dbReference>
<evidence type="ECO:0000313" key="3">
    <source>
        <dbReference type="Proteomes" id="UP000694865"/>
    </source>
</evidence>
<protein>
    <submittedName>
        <fullName evidence="4">Uncharacterized protein C6orf203-like</fullName>
    </submittedName>
</protein>
<dbReference type="RefSeq" id="XP_006813658.1">
    <property type="nucleotide sequence ID" value="XM_006813595.1"/>
</dbReference>
<evidence type="ECO:0000256" key="1">
    <source>
        <dbReference type="PROSITE-ProRule" id="PRU00182"/>
    </source>
</evidence>
<dbReference type="PANTHER" id="PTHR13633">
    <property type="entry name" value="MITOCHONDRIAL TRANSCRIPTION RESCUE FACTOR 1"/>
    <property type="match status" value="1"/>
</dbReference>
<sequence length="252" mass="28999">MMKRMNARHLVVYSRVRTSLPATVTCRIHNIKDSSSEKKSHVQEYSCIPSLYPTYIKDVTSREKLGCLGNILLSGHFCTNSILTVKNVDINAVFLTNIRLFSSRKKSTGKRVKSYEEVLNYDSSDDGNEEEYFDDDYDPLDNDGKSKTWKDIRYHISGFRADQILATGLGLSRNKVDDAFLSGKLRLNGEKLTKKSKRIDVGDTVDIVKGSEEDKIEVMRVVFRKLEDEKSRKDKYIVILRRWKHLVLPKPN</sequence>
<dbReference type="SMART" id="SM00363">
    <property type="entry name" value="S4"/>
    <property type="match status" value="1"/>
</dbReference>
<evidence type="ECO:0000313" key="4">
    <source>
        <dbReference type="RefSeq" id="XP_006813658.1"/>
    </source>
</evidence>
<dbReference type="PANTHER" id="PTHR13633:SF3">
    <property type="entry name" value="MITOCHONDRIAL TRANSCRIPTION RESCUE FACTOR 1"/>
    <property type="match status" value="1"/>
</dbReference>
<dbReference type="Gene3D" id="3.10.290.10">
    <property type="entry name" value="RNA-binding S4 domain"/>
    <property type="match status" value="1"/>
</dbReference>
<dbReference type="CDD" id="cd00165">
    <property type="entry name" value="S4"/>
    <property type="match status" value="1"/>
</dbReference>
<keyword evidence="3" id="KW-1185">Reference proteome</keyword>
<reference evidence="4" key="1">
    <citation type="submission" date="2025-08" db="UniProtKB">
        <authorList>
            <consortium name="RefSeq"/>
        </authorList>
    </citation>
    <scope>IDENTIFICATION</scope>
    <source>
        <tissue evidence="4">Testes</tissue>
    </source>
</reference>
<dbReference type="InterPro" id="IPR002942">
    <property type="entry name" value="S4_RNA-bd"/>
</dbReference>
<feature type="domain" description="RNA-binding S4" evidence="2">
    <location>
        <begin position="159"/>
        <end position="227"/>
    </location>
</feature>
<accession>A0ABM0M0W7</accession>
<gene>
    <name evidence="4" type="primary">LOC102803715</name>
</gene>
<dbReference type="PROSITE" id="PS50889">
    <property type="entry name" value="S4"/>
    <property type="match status" value="1"/>
</dbReference>
<proteinExistence type="predicted"/>
<keyword evidence="1" id="KW-0694">RNA-binding</keyword>
<dbReference type="Pfam" id="PF25818">
    <property type="entry name" value="MTRES1_C"/>
    <property type="match status" value="1"/>
</dbReference>
<dbReference type="GeneID" id="102803715"/>
<evidence type="ECO:0000259" key="2">
    <source>
        <dbReference type="SMART" id="SM00363"/>
    </source>
</evidence>
<name>A0ABM0M0W7_SACKO</name>
<dbReference type="InterPro" id="IPR057896">
    <property type="entry name" value="MTRES1_C"/>
</dbReference>
<dbReference type="InterPro" id="IPR036986">
    <property type="entry name" value="S4_RNA-bd_sf"/>
</dbReference>